<keyword evidence="5 6" id="KW-0472">Membrane</keyword>
<accession>A0A0R2A6I3</accession>
<keyword evidence="3 6" id="KW-0812">Transmembrane</keyword>
<keyword evidence="4 6" id="KW-1133">Transmembrane helix</keyword>
<evidence type="ECO:0000256" key="4">
    <source>
        <dbReference type="ARBA" id="ARBA00022989"/>
    </source>
</evidence>
<dbReference type="InterPro" id="IPR038330">
    <property type="entry name" value="TspO/MBR-related_sf"/>
</dbReference>
<dbReference type="Gene3D" id="1.20.1260.100">
    <property type="entry name" value="TspO/MBR protein"/>
    <property type="match status" value="1"/>
</dbReference>
<evidence type="ECO:0000256" key="3">
    <source>
        <dbReference type="ARBA" id="ARBA00022692"/>
    </source>
</evidence>
<dbReference type="Proteomes" id="UP000051733">
    <property type="component" value="Unassembled WGS sequence"/>
</dbReference>
<dbReference type="Pfam" id="PF03073">
    <property type="entry name" value="TspO_MBR"/>
    <property type="match status" value="1"/>
</dbReference>
<evidence type="ECO:0000256" key="2">
    <source>
        <dbReference type="ARBA" id="ARBA00007524"/>
    </source>
</evidence>
<dbReference type="GO" id="GO:0033013">
    <property type="term" value="P:tetrapyrrole metabolic process"/>
    <property type="evidence" value="ECO:0007669"/>
    <property type="project" value="UniProtKB-ARBA"/>
</dbReference>
<dbReference type="CDD" id="cd15904">
    <property type="entry name" value="TSPO_MBR"/>
    <property type="match status" value="1"/>
</dbReference>
<evidence type="ECO:0000313" key="7">
    <source>
        <dbReference type="EMBL" id="KRM61044.1"/>
    </source>
</evidence>
<keyword evidence="8" id="KW-1185">Reference proteome</keyword>
<dbReference type="PANTHER" id="PTHR10057">
    <property type="entry name" value="PERIPHERAL-TYPE BENZODIAZEPINE RECEPTOR"/>
    <property type="match status" value="1"/>
</dbReference>
<comment type="similarity">
    <text evidence="2">Belongs to the TspO/BZRP family.</text>
</comment>
<evidence type="ECO:0000256" key="6">
    <source>
        <dbReference type="SAM" id="Phobius"/>
    </source>
</evidence>
<dbReference type="PATRIC" id="fig|1423813.3.peg.2303"/>
<evidence type="ECO:0000256" key="5">
    <source>
        <dbReference type="ARBA" id="ARBA00023136"/>
    </source>
</evidence>
<evidence type="ECO:0000256" key="1">
    <source>
        <dbReference type="ARBA" id="ARBA00004141"/>
    </source>
</evidence>
<dbReference type="AlphaFoldDB" id="A0A0R2A6I3"/>
<comment type="caution">
    <text evidence="7">The sequence shown here is derived from an EMBL/GenBank/DDBJ whole genome shotgun (WGS) entry which is preliminary data.</text>
</comment>
<gene>
    <name evidence="7" type="ORF">FC26_GL002261</name>
</gene>
<dbReference type="EMBL" id="AYYY01000043">
    <property type="protein sequence ID" value="KRM61044.1"/>
    <property type="molecule type" value="Genomic_DNA"/>
</dbReference>
<evidence type="ECO:0000313" key="8">
    <source>
        <dbReference type="Proteomes" id="UP000051733"/>
    </source>
</evidence>
<feature type="transmembrane region" description="Helical" evidence="6">
    <location>
        <begin position="27"/>
        <end position="48"/>
    </location>
</feature>
<dbReference type="PANTHER" id="PTHR10057:SF0">
    <property type="entry name" value="TRANSLOCATOR PROTEIN"/>
    <property type="match status" value="1"/>
</dbReference>
<comment type="subcellular location">
    <subcellularLocation>
        <location evidence="1">Membrane</location>
        <topology evidence="1">Multi-pass membrane protein</topology>
    </subcellularLocation>
</comment>
<sequence length="79" mass="9205">MNYSLFGIQLFLNFIWSIVFFNNLQYWIGVIIIVILDIIVLLCVTNFYKSSKLAAYLLIPYFVWILFATYLSIGVAVLN</sequence>
<organism evidence="7 8">
    <name type="scientific">Paucilactobacillus vaccinostercus DSM 20634</name>
    <dbReference type="NCBI Taxonomy" id="1423813"/>
    <lineage>
        <taxon>Bacteria</taxon>
        <taxon>Bacillati</taxon>
        <taxon>Bacillota</taxon>
        <taxon>Bacilli</taxon>
        <taxon>Lactobacillales</taxon>
        <taxon>Lactobacillaceae</taxon>
        <taxon>Paucilactobacillus</taxon>
    </lineage>
</organism>
<proteinExistence type="inferred from homology"/>
<protein>
    <recommendedName>
        <fullName evidence="9">Tryptophan-rich sensory protein</fullName>
    </recommendedName>
</protein>
<feature type="transmembrane region" description="Helical" evidence="6">
    <location>
        <begin position="55"/>
        <end position="78"/>
    </location>
</feature>
<dbReference type="GO" id="GO:0016020">
    <property type="term" value="C:membrane"/>
    <property type="evidence" value="ECO:0007669"/>
    <property type="project" value="UniProtKB-SubCell"/>
</dbReference>
<name>A0A0R2A6I3_9LACO</name>
<dbReference type="InterPro" id="IPR004307">
    <property type="entry name" value="TspO_MBR"/>
</dbReference>
<evidence type="ECO:0008006" key="9">
    <source>
        <dbReference type="Google" id="ProtNLM"/>
    </source>
</evidence>
<reference evidence="7 8" key="1">
    <citation type="journal article" date="2015" name="Genome Announc.">
        <title>Expanding the biotechnology potential of lactobacilli through comparative genomics of 213 strains and associated genera.</title>
        <authorList>
            <person name="Sun Z."/>
            <person name="Harris H.M."/>
            <person name="McCann A."/>
            <person name="Guo C."/>
            <person name="Argimon S."/>
            <person name="Zhang W."/>
            <person name="Yang X."/>
            <person name="Jeffery I.B."/>
            <person name="Cooney J.C."/>
            <person name="Kagawa T.F."/>
            <person name="Liu W."/>
            <person name="Song Y."/>
            <person name="Salvetti E."/>
            <person name="Wrobel A."/>
            <person name="Rasinkangas P."/>
            <person name="Parkhill J."/>
            <person name="Rea M.C."/>
            <person name="O'Sullivan O."/>
            <person name="Ritari J."/>
            <person name="Douillard F.P."/>
            <person name="Paul Ross R."/>
            <person name="Yang R."/>
            <person name="Briner A.E."/>
            <person name="Felis G.E."/>
            <person name="de Vos W.M."/>
            <person name="Barrangou R."/>
            <person name="Klaenhammer T.R."/>
            <person name="Caufield P.W."/>
            <person name="Cui Y."/>
            <person name="Zhang H."/>
            <person name="O'Toole P.W."/>
        </authorList>
    </citation>
    <scope>NUCLEOTIDE SEQUENCE [LARGE SCALE GENOMIC DNA]</scope>
    <source>
        <strain evidence="7 8">DSM 20634</strain>
    </source>
</reference>